<dbReference type="NCBIfam" id="TIGR03828">
    <property type="entry name" value="pfkB"/>
    <property type="match status" value="1"/>
</dbReference>
<keyword evidence="6 11" id="KW-0418">Kinase</keyword>
<name>A0AAW6UAX3_9MOLU</name>
<proteinExistence type="inferred from homology"/>
<dbReference type="AlphaFoldDB" id="A0AAW6UAX3"/>
<evidence type="ECO:0000256" key="2">
    <source>
        <dbReference type="ARBA" id="ARBA00012131"/>
    </source>
</evidence>
<dbReference type="InterPro" id="IPR002173">
    <property type="entry name" value="Carboh/pur_kinase_PfkB_CS"/>
</dbReference>
<dbReference type="GO" id="GO:0005524">
    <property type="term" value="F:ATP binding"/>
    <property type="evidence" value="ECO:0007669"/>
    <property type="project" value="UniProtKB-UniRule"/>
</dbReference>
<dbReference type="PROSITE" id="PS00583">
    <property type="entry name" value="PFKB_KINASES_1"/>
    <property type="match status" value="1"/>
</dbReference>
<dbReference type="GO" id="GO:0005829">
    <property type="term" value="C:cytosol"/>
    <property type="evidence" value="ECO:0007669"/>
    <property type="project" value="TreeGrafter"/>
</dbReference>
<evidence type="ECO:0000256" key="5">
    <source>
        <dbReference type="ARBA" id="ARBA00022741"/>
    </source>
</evidence>
<comment type="similarity">
    <text evidence="1 11">Belongs to the carbohydrate kinase PfkB family.</text>
</comment>
<dbReference type="PROSITE" id="PS00584">
    <property type="entry name" value="PFKB_KINASES_2"/>
    <property type="match status" value="1"/>
</dbReference>
<dbReference type="Proteomes" id="UP001431532">
    <property type="component" value="Unassembled WGS sequence"/>
</dbReference>
<dbReference type="RefSeq" id="WP_282839711.1">
    <property type="nucleotide sequence ID" value="NZ_JASCXW010000023.1"/>
</dbReference>
<accession>A0AAW6UAX3</accession>
<comment type="function">
    <text evidence="11">Catalyzes the ATP-dependent phosphorylation of fructose-l-phosphate to fructose-l,6-bisphosphate.</text>
</comment>
<protein>
    <recommendedName>
        <fullName evidence="3 11">1-phosphofructokinase</fullName>
        <shortName evidence="11">Fru1PK</shortName>
        <ecNumber evidence="2 11">2.7.1.56</ecNumber>
    </recommendedName>
    <alternativeName>
        <fullName evidence="8 11">Fructose 1-phosphate kinase</fullName>
    </alternativeName>
</protein>
<dbReference type="CDD" id="cd01164">
    <property type="entry name" value="FruK_PfkB_like"/>
    <property type="match status" value="1"/>
</dbReference>
<evidence type="ECO:0000256" key="4">
    <source>
        <dbReference type="ARBA" id="ARBA00022679"/>
    </source>
</evidence>
<dbReference type="InterPro" id="IPR022463">
    <property type="entry name" value="1-PFruKinase"/>
</dbReference>
<dbReference type="InterPro" id="IPR029056">
    <property type="entry name" value="Ribokinase-like"/>
</dbReference>
<dbReference type="FunFam" id="3.40.1190.20:FF:000001">
    <property type="entry name" value="Phosphofructokinase"/>
    <property type="match status" value="1"/>
</dbReference>
<evidence type="ECO:0000256" key="8">
    <source>
        <dbReference type="ARBA" id="ARBA00032802"/>
    </source>
</evidence>
<feature type="domain" description="Carbohydrate kinase PfkB" evidence="12">
    <location>
        <begin position="13"/>
        <end position="289"/>
    </location>
</feature>
<dbReference type="PANTHER" id="PTHR46566">
    <property type="entry name" value="1-PHOSPHOFRUCTOKINASE-RELATED"/>
    <property type="match status" value="1"/>
</dbReference>
<dbReference type="EMBL" id="JASCXW010000023">
    <property type="protein sequence ID" value="MDI6453281.1"/>
    <property type="molecule type" value="Genomic_DNA"/>
</dbReference>
<dbReference type="Gene3D" id="3.40.1190.20">
    <property type="match status" value="1"/>
</dbReference>
<dbReference type="GO" id="GO:0008662">
    <property type="term" value="F:1-phosphofructokinase activity"/>
    <property type="evidence" value="ECO:0007669"/>
    <property type="project" value="UniProtKB-UniRule"/>
</dbReference>
<sequence length="306" mass="34095">MIYTCTLNPAIDYHIEVDKVNIGKLNRTDHTQFLIGGKGINVSLVLKHLGVESIPIGFIGGFTGDFIKKQLREIDIHQYRFIEINGETRINVKIKDHSNETELNSLGPDISDIEWKAFTDIIKQLSSNDTLICSGSLPKGIPNAYQEIAGICQKNNVSFIMDTPGVYYDQFLSYQPILVKPNLNELSTYFNTQIKTIDEIVHYGKELIKKGAKKVLISFSAEGSLLITEDKIYQANPIKGISISSIGSGDSMVAGFIYQHLQTINDHKAYQYAVAAATATAFKKGLANQEDIEKYLILTTIKELNI</sequence>
<keyword evidence="7 11" id="KW-0067">ATP-binding</keyword>
<evidence type="ECO:0000256" key="3">
    <source>
        <dbReference type="ARBA" id="ARBA00013596"/>
    </source>
</evidence>
<evidence type="ECO:0000313" key="13">
    <source>
        <dbReference type="EMBL" id="MDI6453281.1"/>
    </source>
</evidence>
<dbReference type="GO" id="GO:0016052">
    <property type="term" value="P:carbohydrate catabolic process"/>
    <property type="evidence" value="ECO:0007669"/>
    <property type="project" value="UniProtKB-ARBA"/>
</dbReference>
<reference evidence="13" key="1">
    <citation type="submission" date="2023-05" db="EMBL/GenBank/DDBJ databases">
        <title>Mariniplasma microaerophilum sp. nov., a novel anaerobic mollicute isolated from terrestrial mud volcano, Taman Peninsula, Russia.</title>
        <authorList>
            <person name="Khomyakova M.A."/>
            <person name="Merkel A.Y."/>
            <person name="Slobodkin A.I."/>
        </authorList>
    </citation>
    <scope>NUCLEOTIDE SEQUENCE</scope>
    <source>
        <strain evidence="13">M4Ah</strain>
    </source>
</reference>
<keyword evidence="5 11" id="KW-0547">Nucleotide-binding</keyword>
<gene>
    <name evidence="13" type="primary">pfkB</name>
    <name evidence="13" type="ORF">QJ521_06875</name>
</gene>
<dbReference type="NCBIfam" id="TIGR03168">
    <property type="entry name" value="1-PFK"/>
    <property type="match status" value="1"/>
</dbReference>
<evidence type="ECO:0000256" key="11">
    <source>
        <dbReference type="RuleBase" id="RU369061"/>
    </source>
</evidence>
<comment type="caution">
    <text evidence="13">The sequence shown here is derived from an EMBL/GenBank/DDBJ whole genome shotgun (WGS) entry which is preliminary data.</text>
</comment>
<dbReference type="EC" id="2.7.1.56" evidence="2 11"/>
<evidence type="ECO:0000256" key="1">
    <source>
        <dbReference type="ARBA" id="ARBA00010688"/>
    </source>
</evidence>
<evidence type="ECO:0000313" key="14">
    <source>
        <dbReference type="Proteomes" id="UP001431532"/>
    </source>
</evidence>
<dbReference type="InterPro" id="IPR011611">
    <property type="entry name" value="PfkB_dom"/>
</dbReference>
<evidence type="ECO:0000259" key="12">
    <source>
        <dbReference type="Pfam" id="PF00294"/>
    </source>
</evidence>
<organism evidence="13 14">
    <name type="scientific">Peloplasma aerotolerans</name>
    <dbReference type="NCBI Taxonomy" id="3044389"/>
    <lineage>
        <taxon>Bacteria</taxon>
        <taxon>Bacillati</taxon>
        <taxon>Mycoplasmatota</taxon>
        <taxon>Mollicutes</taxon>
        <taxon>Acholeplasmatales</taxon>
        <taxon>Acholeplasmataceae</taxon>
        <taxon>Peloplasma</taxon>
    </lineage>
</organism>
<dbReference type="GO" id="GO:0044281">
    <property type="term" value="P:small molecule metabolic process"/>
    <property type="evidence" value="ECO:0007669"/>
    <property type="project" value="UniProtKB-ARBA"/>
</dbReference>
<dbReference type="PANTHER" id="PTHR46566:SF1">
    <property type="entry name" value="1-PHOSPHOFRUCTOKINASE"/>
    <property type="match status" value="1"/>
</dbReference>
<dbReference type="PIRSF" id="PIRSF000535">
    <property type="entry name" value="1PFK/6PFK/LacC"/>
    <property type="match status" value="1"/>
</dbReference>
<keyword evidence="14" id="KW-1185">Reference proteome</keyword>
<dbReference type="InterPro" id="IPR017583">
    <property type="entry name" value="Tagatose/fructose_Pkinase"/>
</dbReference>
<evidence type="ECO:0000256" key="9">
    <source>
        <dbReference type="ARBA" id="ARBA00047745"/>
    </source>
</evidence>
<comment type="catalytic activity">
    <reaction evidence="9 11">
        <text>beta-D-fructose 1-phosphate + ATP = beta-D-fructose 1,6-bisphosphate + ADP + H(+)</text>
        <dbReference type="Rhea" id="RHEA:14213"/>
        <dbReference type="ChEBI" id="CHEBI:15378"/>
        <dbReference type="ChEBI" id="CHEBI:30616"/>
        <dbReference type="ChEBI" id="CHEBI:32966"/>
        <dbReference type="ChEBI" id="CHEBI:138881"/>
        <dbReference type="ChEBI" id="CHEBI:456216"/>
        <dbReference type="EC" id="2.7.1.56"/>
    </reaction>
</comment>
<keyword evidence="4 10" id="KW-0808">Transferase</keyword>
<evidence type="ECO:0000256" key="6">
    <source>
        <dbReference type="ARBA" id="ARBA00022777"/>
    </source>
</evidence>
<dbReference type="SUPFAM" id="SSF53613">
    <property type="entry name" value="Ribokinase-like"/>
    <property type="match status" value="1"/>
</dbReference>
<evidence type="ECO:0000256" key="7">
    <source>
        <dbReference type="ARBA" id="ARBA00022840"/>
    </source>
</evidence>
<dbReference type="Pfam" id="PF00294">
    <property type="entry name" value="PfkB"/>
    <property type="match status" value="1"/>
</dbReference>
<evidence type="ECO:0000256" key="10">
    <source>
        <dbReference type="PIRNR" id="PIRNR000535"/>
    </source>
</evidence>